<feature type="transmembrane region" description="Helical" evidence="10">
    <location>
        <begin position="6"/>
        <end position="27"/>
    </location>
</feature>
<feature type="transmembrane region" description="Helical" evidence="10">
    <location>
        <begin position="59"/>
        <end position="81"/>
    </location>
</feature>
<comment type="catalytic activity">
    <reaction evidence="10">
        <text>an acyl phosphate + sn-glycerol 3-phosphate = a 1-acyl-sn-glycero-3-phosphate + phosphate</text>
        <dbReference type="Rhea" id="RHEA:34075"/>
        <dbReference type="ChEBI" id="CHEBI:43474"/>
        <dbReference type="ChEBI" id="CHEBI:57597"/>
        <dbReference type="ChEBI" id="CHEBI:57970"/>
        <dbReference type="ChEBI" id="CHEBI:59918"/>
        <dbReference type="EC" id="2.3.1.275"/>
    </reaction>
</comment>
<keyword evidence="8 10" id="KW-0594">Phospholipid biosynthesis</keyword>
<dbReference type="PANTHER" id="PTHR30309">
    <property type="entry name" value="INNER MEMBRANE PROTEIN YGIH"/>
    <property type="match status" value="1"/>
</dbReference>
<dbReference type="PANTHER" id="PTHR30309:SF0">
    <property type="entry name" value="GLYCEROL-3-PHOSPHATE ACYLTRANSFERASE-RELATED"/>
    <property type="match status" value="1"/>
</dbReference>
<evidence type="ECO:0000256" key="1">
    <source>
        <dbReference type="ARBA" id="ARBA00022475"/>
    </source>
</evidence>
<evidence type="ECO:0000256" key="3">
    <source>
        <dbReference type="ARBA" id="ARBA00022679"/>
    </source>
</evidence>
<gene>
    <name evidence="10" type="primary">plsY</name>
    <name evidence="11" type="ORF">BFG04_01920</name>
</gene>
<dbReference type="Proteomes" id="UP000189728">
    <property type="component" value="Unassembled WGS sequence"/>
</dbReference>
<comment type="subunit">
    <text evidence="10">Probably interacts with PlsX.</text>
</comment>
<keyword evidence="5 10" id="KW-1133">Transmembrane helix</keyword>
<comment type="similarity">
    <text evidence="10">Belongs to the PlsY family.</text>
</comment>
<keyword evidence="1 10" id="KW-1003">Cell membrane</keyword>
<dbReference type="RefSeq" id="WP_069632863.1">
    <property type="nucleotide sequence ID" value="NZ_CP012546.1"/>
</dbReference>
<evidence type="ECO:0000256" key="2">
    <source>
        <dbReference type="ARBA" id="ARBA00022516"/>
    </source>
</evidence>
<keyword evidence="7 10" id="KW-0472">Membrane</keyword>
<keyword evidence="2 10" id="KW-0444">Lipid biosynthesis</keyword>
<protein>
    <recommendedName>
        <fullName evidence="10">Glycerol-3-phosphate acyltransferase</fullName>
    </recommendedName>
    <alternativeName>
        <fullName evidence="10">Acyl-PO4 G3P acyltransferase</fullName>
    </alternativeName>
    <alternativeName>
        <fullName evidence="10">Acyl-phosphate--glycerol-3-phosphate acyltransferase</fullName>
    </alternativeName>
    <alternativeName>
        <fullName evidence="10">G3P acyltransferase</fullName>
        <shortName evidence="10">GPAT</shortName>
        <ecNumber evidence="10">2.3.1.275</ecNumber>
    </alternativeName>
    <alternativeName>
        <fullName evidence="10">Lysophosphatidic acid synthase</fullName>
        <shortName evidence="10">LPA synthase</shortName>
    </alternativeName>
</protein>
<evidence type="ECO:0000256" key="5">
    <source>
        <dbReference type="ARBA" id="ARBA00022989"/>
    </source>
</evidence>
<organism evidence="11 12">
    <name type="scientific">Campylobacter pinnipediorum subsp. pinnipediorum</name>
    <dbReference type="NCBI Taxonomy" id="1660067"/>
    <lineage>
        <taxon>Bacteria</taxon>
        <taxon>Pseudomonadati</taxon>
        <taxon>Campylobacterota</taxon>
        <taxon>Epsilonproteobacteria</taxon>
        <taxon>Campylobacterales</taxon>
        <taxon>Campylobacteraceae</taxon>
        <taxon>Campylobacter</taxon>
    </lineage>
</organism>
<dbReference type="SMART" id="SM01207">
    <property type="entry name" value="G3P_acyltransf"/>
    <property type="match status" value="1"/>
</dbReference>
<dbReference type="EC" id="2.3.1.275" evidence="10"/>
<proteinExistence type="inferred from homology"/>
<comment type="pathway">
    <text evidence="10">Lipid metabolism; phospholipid metabolism.</text>
</comment>
<comment type="subcellular location">
    <subcellularLocation>
        <location evidence="10">Cell membrane</location>
        <topology evidence="10">Multi-pass membrane protein</topology>
    </subcellularLocation>
</comment>
<accession>A0AAX0LAA2</accession>
<evidence type="ECO:0000313" key="12">
    <source>
        <dbReference type="Proteomes" id="UP000189728"/>
    </source>
</evidence>
<comment type="caution">
    <text evidence="11">The sequence shown here is derived from an EMBL/GenBank/DDBJ whole genome shotgun (WGS) entry which is preliminary data.</text>
</comment>
<keyword evidence="6 10" id="KW-0443">Lipid metabolism</keyword>
<keyword evidence="9 10" id="KW-1208">Phospholipid metabolism</keyword>
<keyword evidence="4 10" id="KW-0812">Transmembrane</keyword>
<feature type="transmembrane region" description="Helical" evidence="10">
    <location>
        <begin position="170"/>
        <end position="188"/>
    </location>
</feature>
<evidence type="ECO:0000313" key="11">
    <source>
        <dbReference type="EMBL" id="OPA78813.1"/>
    </source>
</evidence>
<dbReference type="GO" id="GO:0008654">
    <property type="term" value="P:phospholipid biosynthetic process"/>
    <property type="evidence" value="ECO:0007669"/>
    <property type="project" value="UniProtKB-UniRule"/>
</dbReference>
<dbReference type="AlphaFoldDB" id="A0AAX0LAA2"/>
<evidence type="ECO:0000256" key="7">
    <source>
        <dbReference type="ARBA" id="ARBA00023136"/>
    </source>
</evidence>
<name>A0AAX0LAA2_9BACT</name>
<dbReference type="GO" id="GO:0043772">
    <property type="term" value="F:acyl-phosphate glycerol-3-phosphate acyltransferase activity"/>
    <property type="evidence" value="ECO:0007669"/>
    <property type="project" value="UniProtKB-UniRule"/>
</dbReference>
<evidence type="ECO:0000256" key="9">
    <source>
        <dbReference type="ARBA" id="ARBA00023264"/>
    </source>
</evidence>
<keyword evidence="11" id="KW-0012">Acyltransferase</keyword>
<dbReference type="NCBIfam" id="TIGR00023">
    <property type="entry name" value="glycerol-3-phosphate 1-O-acyltransferase PlsY"/>
    <property type="match status" value="1"/>
</dbReference>
<dbReference type="HAMAP" id="MF_01043">
    <property type="entry name" value="PlsY"/>
    <property type="match status" value="1"/>
</dbReference>
<dbReference type="GO" id="GO:0005886">
    <property type="term" value="C:plasma membrane"/>
    <property type="evidence" value="ECO:0007669"/>
    <property type="project" value="UniProtKB-SubCell"/>
</dbReference>
<evidence type="ECO:0000256" key="10">
    <source>
        <dbReference type="HAMAP-Rule" id="MF_01043"/>
    </source>
</evidence>
<dbReference type="Pfam" id="PF02660">
    <property type="entry name" value="G3P_acyltransf"/>
    <property type="match status" value="1"/>
</dbReference>
<evidence type="ECO:0000256" key="8">
    <source>
        <dbReference type="ARBA" id="ARBA00023209"/>
    </source>
</evidence>
<dbReference type="EMBL" id="MCRK01000024">
    <property type="protein sequence ID" value="OPA78813.1"/>
    <property type="molecule type" value="Genomic_DNA"/>
</dbReference>
<feature type="transmembrane region" description="Helical" evidence="10">
    <location>
        <begin position="87"/>
        <end position="105"/>
    </location>
</feature>
<evidence type="ECO:0000256" key="4">
    <source>
        <dbReference type="ARBA" id="ARBA00022692"/>
    </source>
</evidence>
<comment type="function">
    <text evidence="10">Catalyzes the transfer of an acyl group from acyl-phosphate (acyl-PO(4)) to glycerol-3-phosphate (G3P) to form lysophosphatidic acid (LPA). This enzyme utilizes acyl-phosphate as fatty acyl donor, but not acyl-CoA or acyl-ACP.</text>
</comment>
<keyword evidence="3 10" id="KW-0808">Transferase</keyword>
<evidence type="ECO:0000256" key="6">
    <source>
        <dbReference type="ARBA" id="ARBA00023098"/>
    </source>
</evidence>
<feature type="transmembrane region" description="Helical" evidence="10">
    <location>
        <begin position="117"/>
        <end position="138"/>
    </location>
</feature>
<feature type="transmembrane region" description="Helical" evidence="10">
    <location>
        <begin position="144"/>
        <end position="163"/>
    </location>
</feature>
<sequence>MENIISYIVAYLLGAIPFGLLFCKIFANTDITKQGSCSIGATNVLRVIKTTNPKLAKKLAILTICFDALKGLLPIFVAKLYGINDNTLWAMAVLAVIGHCFSPFLKFEGGKGVATGAGVLSFFLPFELLIALFVWFIVGKVLKISSLASILALIAFITSSFIIHPIIEPINTHVPILIIAYIIIYKHIPNIKRIILKEEAKVI</sequence>
<dbReference type="InterPro" id="IPR003811">
    <property type="entry name" value="G3P_acylTferase_PlsY"/>
</dbReference>
<reference evidence="11 12" key="1">
    <citation type="submission" date="2016-08" db="EMBL/GenBank/DDBJ databases">
        <title>Campylobacter species from sea mammals.</title>
        <authorList>
            <person name="Gilbert M.J."/>
            <person name="Byrne B.A."/>
            <person name="Zomer A.L."/>
            <person name="Wagenaar J.A."/>
        </authorList>
    </citation>
    <scope>NUCLEOTIDE SEQUENCE [LARGE SCALE GENOMIC DNA]</scope>
    <source>
        <strain evidence="11 12">1105248</strain>
    </source>
</reference>